<organism evidence="8">
    <name type="scientific">Brugia timori</name>
    <dbReference type="NCBI Taxonomy" id="42155"/>
    <lineage>
        <taxon>Eukaryota</taxon>
        <taxon>Metazoa</taxon>
        <taxon>Ecdysozoa</taxon>
        <taxon>Nematoda</taxon>
        <taxon>Chromadorea</taxon>
        <taxon>Rhabditida</taxon>
        <taxon>Spirurina</taxon>
        <taxon>Spiruromorpha</taxon>
        <taxon>Filarioidea</taxon>
        <taxon>Onchocercidae</taxon>
        <taxon>Brugia</taxon>
    </lineage>
</organism>
<dbReference type="Gene3D" id="3.40.50.300">
    <property type="entry name" value="P-loop containing nucleotide triphosphate hydrolases"/>
    <property type="match status" value="1"/>
</dbReference>
<dbReference type="PANTHER" id="PTHR48103">
    <property type="entry name" value="MIDASIN-RELATED"/>
    <property type="match status" value="1"/>
</dbReference>
<dbReference type="InterPro" id="IPR027417">
    <property type="entry name" value="P-loop_NTPase"/>
</dbReference>
<dbReference type="WBParaSite" id="BTMF_0000086301-mRNA-1">
    <property type="protein sequence ID" value="BTMF_0000086301-mRNA-1"/>
    <property type="gene ID" value="BTMF_0000086301"/>
</dbReference>
<sequence>MKVKKTRKQKRKLLLTDEAESRKPEKMIRSRKSSEENESVHRTNPLQQMNSLLRKFVGSIKIWVLIIQSILESFSVLSELISFHISLGPIGCGKTSIIKEVAHSMKLPCRTIQMGEQIDSKTLFGIFHCLDIPGEFCWKQSTFTKYILDKGIILLEDIDCASADLIAQIINLCDSREVRVTSGETIRMHNEAYIVATMSFRSADVELLLTSVPFEISLPPFSNSELHRAICILCKRVAPIAQKLITLFDEFINNSANQLNGRKLGATDLLKACTRINDLNDLSDSIAVFHELVDCWAIHCRRQEDVVACSEIIANSLSLNHDQLIYQLNLRLPEISVTQTSMRCGRVNLPRNQITGER</sequence>
<reference evidence="6 7" key="2">
    <citation type="submission" date="2018-11" db="EMBL/GenBank/DDBJ databases">
        <authorList>
            <consortium name="Pathogen Informatics"/>
        </authorList>
    </citation>
    <scope>NUCLEOTIDE SEQUENCE [LARGE SCALE GENOMIC DNA]</scope>
</reference>
<evidence type="ECO:0000313" key="6">
    <source>
        <dbReference type="EMBL" id="VDO07056.1"/>
    </source>
</evidence>
<feature type="region of interest" description="Disordered" evidence="3">
    <location>
        <begin position="1"/>
        <end position="43"/>
    </location>
</feature>
<reference evidence="8" key="1">
    <citation type="submission" date="2017-02" db="UniProtKB">
        <authorList>
            <consortium name="WormBaseParasite"/>
        </authorList>
    </citation>
    <scope>IDENTIFICATION</scope>
</reference>
<feature type="compositionally biased region" description="Basic and acidic residues" evidence="3">
    <location>
        <begin position="19"/>
        <end position="41"/>
    </location>
</feature>
<gene>
    <name evidence="6" type="ORF">BTMF_LOCUS227</name>
</gene>
<dbReference type="PANTHER" id="PTHR48103:SF2">
    <property type="entry name" value="MIDASIN"/>
    <property type="match status" value="1"/>
</dbReference>
<dbReference type="GO" id="GO:0000055">
    <property type="term" value="P:ribosomal large subunit export from nucleus"/>
    <property type="evidence" value="ECO:0007669"/>
    <property type="project" value="TreeGrafter"/>
</dbReference>
<dbReference type="Pfam" id="PF07728">
    <property type="entry name" value="AAA_5"/>
    <property type="match status" value="1"/>
</dbReference>
<evidence type="ECO:0000256" key="2">
    <source>
        <dbReference type="ARBA" id="ARBA00022840"/>
    </source>
</evidence>
<proteinExistence type="predicted"/>
<dbReference type="Proteomes" id="UP000280834">
    <property type="component" value="Unassembled WGS sequence"/>
</dbReference>
<evidence type="ECO:0000259" key="5">
    <source>
        <dbReference type="Pfam" id="PF17867"/>
    </source>
</evidence>
<evidence type="ECO:0000256" key="1">
    <source>
        <dbReference type="ARBA" id="ARBA00022741"/>
    </source>
</evidence>
<dbReference type="EMBL" id="UZAG01000091">
    <property type="protein sequence ID" value="VDO07056.1"/>
    <property type="molecule type" value="Genomic_DNA"/>
</dbReference>
<dbReference type="GO" id="GO:0030687">
    <property type="term" value="C:preribosome, large subunit precursor"/>
    <property type="evidence" value="ECO:0007669"/>
    <property type="project" value="TreeGrafter"/>
</dbReference>
<name>A0A0R3Q3J5_9BILA</name>
<dbReference type="Pfam" id="PF17867">
    <property type="entry name" value="AAA_lid_7"/>
    <property type="match status" value="1"/>
</dbReference>
<dbReference type="GO" id="GO:0016887">
    <property type="term" value="F:ATP hydrolysis activity"/>
    <property type="evidence" value="ECO:0007669"/>
    <property type="project" value="InterPro"/>
</dbReference>
<evidence type="ECO:0000259" key="4">
    <source>
        <dbReference type="Pfam" id="PF07728"/>
    </source>
</evidence>
<dbReference type="GO" id="GO:0005524">
    <property type="term" value="F:ATP binding"/>
    <property type="evidence" value="ECO:0007669"/>
    <property type="project" value="UniProtKB-KW"/>
</dbReference>
<evidence type="ECO:0000256" key="3">
    <source>
        <dbReference type="SAM" id="MobiDB-lite"/>
    </source>
</evidence>
<keyword evidence="2" id="KW-0067">ATP-binding</keyword>
<evidence type="ECO:0000313" key="8">
    <source>
        <dbReference type="WBParaSite" id="BTMF_0000086301-mRNA-1"/>
    </source>
</evidence>
<evidence type="ECO:0000313" key="7">
    <source>
        <dbReference type="Proteomes" id="UP000280834"/>
    </source>
</evidence>
<dbReference type="GO" id="GO:0005634">
    <property type="term" value="C:nucleus"/>
    <property type="evidence" value="ECO:0007669"/>
    <property type="project" value="TreeGrafter"/>
</dbReference>
<keyword evidence="7" id="KW-1185">Reference proteome</keyword>
<dbReference type="AlphaFoldDB" id="A0A0R3Q3J5"/>
<feature type="compositionally biased region" description="Basic residues" evidence="3">
    <location>
        <begin position="1"/>
        <end position="13"/>
    </location>
</feature>
<dbReference type="InterPro" id="IPR040848">
    <property type="entry name" value="AAA_lid_7"/>
</dbReference>
<dbReference type="STRING" id="42155.A0A0R3Q3J5"/>
<dbReference type="GO" id="GO:0000027">
    <property type="term" value="P:ribosomal large subunit assembly"/>
    <property type="evidence" value="ECO:0007669"/>
    <property type="project" value="TreeGrafter"/>
</dbReference>
<keyword evidence="1" id="KW-0547">Nucleotide-binding</keyword>
<dbReference type="SUPFAM" id="SSF52540">
    <property type="entry name" value="P-loop containing nucleoside triphosphate hydrolases"/>
    <property type="match status" value="1"/>
</dbReference>
<protein>
    <submittedName>
        <fullName evidence="8">AAA_5 domain-containing protein</fullName>
    </submittedName>
</protein>
<feature type="domain" description="ATPase dynein-related AAA" evidence="4">
    <location>
        <begin position="87"/>
        <end position="200"/>
    </location>
</feature>
<feature type="domain" description="Midasin AAA lid" evidence="5">
    <location>
        <begin position="225"/>
        <end position="319"/>
    </location>
</feature>
<dbReference type="InterPro" id="IPR011704">
    <property type="entry name" value="ATPase_dyneun-rel_AAA"/>
</dbReference>
<accession>A0A0R3Q3J5</accession>